<dbReference type="InterPro" id="IPR052577">
    <property type="entry name" value="VWA7"/>
</dbReference>
<evidence type="ECO:0000259" key="5">
    <source>
        <dbReference type="Pfam" id="PF25106"/>
    </source>
</evidence>
<dbReference type="InterPro" id="IPR056862">
    <property type="entry name" value="VWA7_N"/>
</dbReference>
<keyword evidence="4" id="KW-1133">Transmembrane helix</keyword>
<dbReference type="EMBL" id="CAJNYT010000054">
    <property type="protein sequence ID" value="CAF3319382.1"/>
    <property type="molecule type" value="Genomic_DNA"/>
</dbReference>
<evidence type="ECO:0000259" key="6">
    <source>
        <dbReference type="Pfam" id="PF25107"/>
    </source>
</evidence>
<feature type="transmembrane region" description="Helical" evidence="4">
    <location>
        <begin position="1408"/>
        <end position="1430"/>
    </location>
</feature>
<comment type="caution">
    <text evidence="7">The sequence shown here is derived from an EMBL/GenBank/DDBJ whole genome shotgun (WGS) entry which is preliminary data.</text>
</comment>
<keyword evidence="4" id="KW-0812">Transmembrane</keyword>
<evidence type="ECO:0000256" key="1">
    <source>
        <dbReference type="ARBA" id="ARBA00004613"/>
    </source>
</evidence>
<name>A0A817TL94_9BILA</name>
<dbReference type="SUPFAM" id="SSF53300">
    <property type="entry name" value="vWA-like"/>
    <property type="match status" value="1"/>
</dbReference>
<evidence type="ECO:0000256" key="4">
    <source>
        <dbReference type="SAM" id="Phobius"/>
    </source>
</evidence>
<organism evidence="7 8">
    <name type="scientific">Rotaria socialis</name>
    <dbReference type="NCBI Taxonomy" id="392032"/>
    <lineage>
        <taxon>Eukaryota</taxon>
        <taxon>Metazoa</taxon>
        <taxon>Spiralia</taxon>
        <taxon>Gnathifera</taxon>
        <taxon>Rotifera</taxon>
        <taxon>Eurotatoria</taxon>
        <taxon>Bdelloidea</taxon>
        <taxon>Philodinida</taxon>
        <taxon>Philodinidae</taxon>
        <taxon>Rotaria</taxon>
    </lineage>
</organism>
<gene>
    <name evidence="7" type="ORF">GRG538_LOCUS2276</name>
</gene>
<dbReference type="InterPro" id="IPR036465">
    <property type="entry name" value="vWFA_dom_sf"/>
</dbReference>
<sequence>MNTTTNSLSLDYKSSSSMCSQCNSIAHFACLNHCSDVFCGQCSMKHRILVTQQMTDLIQKLKQCQIDPMATHDEIDLNFLHASQQTLRHTRDTVTNLIADIQQREENIIKEIETSLVLRRKQREKRTNSVLLTSEEANDYTHLLNGHLKRDQLLSTKTMSTIKRRLDARNTCGQSVEEIKSPTVELGKLNIEELLRLRFAPRIESSPNAKQNKNGNQISDTNVTVRLDKRKIFPSPFKSVFSIGRHPIVISLNDHYHESFFCRRSDNSLLLLSTTSIDVINRGSGLETSIRLSQIFGTIKEKIFAGTWCEHSQRLILNGKHHMYFFNMQRQQHADRFRCRPINGESHHASRFLGCTYDGSIIYAYKTDSNIYMVEKLVHPVLPSSNFVYTPIDDNSFLLRSGKNEQINGYIAAMCVTNKYIVLIYRRLQSDKHLNHYFCLFDHDFNKQHTDDLLLPMHIKWITAITSFGDDGHYLLCDPRGQQLLLYRSSDGVLTRRFRIGAMNACFLTDGKLVLWLQKQYSSSPTGKLHFIAPPHLEKTTSFSGQEKTTHFGLTECALLRITASYLKSAYGSTDLDNIAGGTGLCDDVETMFNQIQQETRRLGINSKLRSVIDQVCTSNVLVNLEEFTSPSSHFDNEAFIEGSILIANRLADVQTNLMRDSLSVFDARQSFGQAMHTLQDFYAHSNWVELGRRIPNPNISKGQMFDLYAPEGFATCSNCTQQNCAENNILPEILRGQYLTSGYFNIYHTGSSKPKGKCSHGGPFDVTTETDAIGFGINKDNENSDHGSYHIIAAKIALDATVQQLESLWSTVGNDTFGRFLGFHSSSLVIAIDTTGSMGPVIKLVKELAIAIIEFTREENAFFRPSNYIFSPFNDPGWGPLTITTDAQYLIDTIKNLTVSGGGDTPELYYHGVNEALQVCEPNSIVYTFTDAPAKDYYLQPKVLARAIELKSKVFSFYVSSTFPFGKHRRRRNVGEILDGSVDDDLATATGGATIGLNPSRDSNATAAFAIRNLFPKQTLLAITGSDAINRTFAIDANISRMQIDLTSSSSVLTSTSDSLHLIDPDGVSITPVLTADGTYFQLYTIENPRAGLWQISSSQSFSRTIEITIPETSNSSTLTTCRTVLSQPIKRESNNSYGPLLTAPTVNQADLVIVTSCKNLRSSIQSATVELVNKVGQVISVSHASNVTETGSIIFPVQIPNTDFRMVTKIKLIDGSIVQRQSDALISPTSILISITNQPYTFKNNSMVPITFTIYNQAQETLTIHMCALDTLQILGDNGTCRNYTVSNMSYIHDKLNIDINVWLEENHTRNVSNITSGSMTFAITSNSNGRQELKNYQKIPFYIQTREYNDPLPVTSTTTTTLSTSVVSSPITVATTTTNKASSVVSNSTTVANTTTNKASCCSCIYTYSFDAYLIFLLSLIFTYFPIF</sequence>
<dbReference type="Gene3D" id="3.40.50.410">
    <property type="entry name" value="von Willebrand factor, type A domain"/>
    <property type="match status" value="1"/>
</dbReference>
<dbReference type="Proteomes" id="UP000663872">
    <property type="component" value="Unassembled WGS sequence"/>
</dbReference>
<evidence type="ECO:0000313" key="7">
    <source>
        <dbReference type="EMBL" id="CAF3319382.1"/>
    </source>
</evidence>
<protein>
    <submittedName>
        <fullName evidence="7">Uncharacterized protein</fullName>
    </submittedName>
</protein>
<feature type="domain" description="VWA7 N-terminal" evidence="6">
    <location>
        <begin position="606"/>
        <end position="818"/>
    </location>
</feature>
<feature type="domain" description="Hemicentin-1-like von Willebrand factor A" evidence="5">
    <location>
        <begin position="828"/>
        <end position="997"/>
    </location>
</feature>
<evidence type="ECO:0000256" key="3">
    <source>
        <dbReference type="ARBA" id="ARBA00022729"/>
    </source>
</evidence>
<dbReference type="PANTHER" id="PTHR14905:SF7">
    <property type="entry name" value="VON WILLEBRAND FACTOR A DOMAIN-CONTAINING PROTEIN 7"/>
    <property type="match status" value="1"/>
</dbReference>
<accession>A0A817TL94</accession>
<proteinExistence type="predicted"/>
<keyword evidence="4" id="KW-0472">Membrane</keyword>
<dbReference type="InterPro" id="IPR056861">
    <property type="entry name" value="HMCN1-like_VWA"/>
</dbReference>
<dbReference type="CDD" id="cd00198">
    <property type="entry name" value="vWFA"/>
    <property type="match status" value="1"/>
</dbReference>
<dbReference type="PANTHER" id="PTHR14905">
    <property type="entry name" value="NG37"/>
    <property type="match status" value="1"/>
</dbReference>
<comment type="subcellular location">
    <subcellularLocation>
        <location evidence="1">Secreted</location>
    </subcellularLocation>
</comment>
<keyword evidence="3" id="KW-0732">Signal</keyword>
<evidence type="ECO:0000313" key="8">
    <source>
        <dbReference type="Proteomes" id="UP000663872"/>
    </source>
</evidence>
<dbReference type="Pfam" id="PF25106">
    <property type="entry name" value="VWA_4"/>
    <property type="match status" value="1"/>
</dbReference>
<keyword evidence="2" id="KW-0964">Secreted</keyword>
<evidence type="ECO:0000256" key="2">
    <source>
        <dbReference type="ARBA" id="ARBA00022525"/>
    </source>
</evidence>
<reference evidence="7" key="1">
    <citation type="submission" date="2021-02" db="EMBL/GenBank/DDBJ databases">
        <authorList>
            <person name="Nowell W R."/>
        </authorList>
    </citation>
    <scope>NUCLEOTIDE SEQUENCE</scope>
</reference>
<dbReference type="Pfam" id="PF25107">
    <property type="entry name" value="VWA7_N"/>
    <property type="match status" value="1"/>
</dbReference>